<protein>
    <recommendedName>
        <fullName evidence="4">DUF2975 domain-containing protein</fullName>
    </recommendedName>
</protein>
<evidence type="ECO:0000313" key="2">
    <source>
        <dbReference type="EMBL" id="MBB3838155.1"/>
    </source>
</evidence>
<keyword evidence="3" id="KW-1185">Reference proteome</keyword>
<dbReference type="RefSeq" id="WP_183973337.1">
    <property type="nucleotide sequence ID" value="NZ_JACIBY010000004.1"/>
</dbReference>
<dbReference type="Proteomes" id="UP000541352">
    <property type="component" value="Unassembled WGS sequence"/>
</dbReference>
<accession>A0A7W6EQ01</accession>
<name>A0A7W6EQ01_9BACT</name>
<feature type="transmembrane region" description="Helical" evidence="1">
    <location>
        <begin position="6"/>
        <end position="27"/>
    </location>
</feature>
<comment type="caution">
    <text evidence="2">The sequence shown here is derived from an EMBL/GenBank/DDBJ whole genome shotgun (WGS) entry which is preliminary data.</text>
</comment>
<sequence>MKTQKILLWLIMAFVVIDFASYFIPALKGMNAGGNGAGVWLFKMGKIACSFTVGWCIFRLRQLYLQHQFFTEKATLYLRWVAYLVIGIAVLGSFEYAFRQLQSIEGLYTGGIPSSVAWPVAVRAFFAHFLVHEPIPIFLGLCMLLVTDFVQKAIVVKSENESFI</sequence>
<keyword evidence="1" id="KW-1133">Transmembrane helix</keyword>
<dbReference type="AlphaFoldDB" id="A0A7W6EQ01"/>
<keyword evidence="1" id="KW-0472">Membrane</keyword>
<feature type="transmembrane region" description="Helical" evidence="1">
    <location>
        <begin position="80"/>
        <end position="98"/>
    </location>
</feature>
<organism evidence="2 3">
    <name type="scientific">Runella defluvii</name>
    <dbReference type="NCBI Taxonomy" id="370973"/>
    <lineage>
        <taxon>Bacteria</taxon>
        <taxon>Pseudomonadati</taxon>
        <taxon>Bacteroidota</taxon>
        <taxon>Cytophagia</taxon>
        <taxon>Cytophagales</taxon>
        <taxon>Spirosomataceae</taxon>
        <taxon>Runella</taxon>
    </lineage>
</organism>
<proteinExistence type="predicted"/>
<evidence type="ECO:0000256" key="1">
    <source>
        <dbReference type="SAM" id="Phobius"/>
    </source>
</evidence>
<evidence type="ECO:0008006" key="4">
    <source>
        <dbReference type="Google" id="ProtNLM"/>
    </source>
</evidence>
<reference evidence="2 3" key="1">
    <citation type="submission" date="2020-08" db="EMBL/GenBank/DDBJ databases">
        <title>Genomic Encyclopedia of Type Strains, Phase IV (KMG-IV): sequencing the most valuable type-strain genomes for metagenomic binning, comparative biology and taxonomic classification.</title>
        <authorList>
            <person name="Goeker M."/>
        </authorList>
    </citation>
    <scope>NUCLEOTIDE SEQUENCE [LARGE SCALE GENOMIC DNA]</scope>
    <source>
        <strain evidence="2 3">DSM 17976</strain>
    </source>
</reference>
<dbReference type="EMBL" id="JACIBY010000004">
    <property type="protein sequence ID" value="MBB3838155.1"/>
    <property type="molecule type" value="Genomic_DNA"/>
</dbReference>
<keyword evidence="1" id="KW-0812">Transmembrane</keyword>
<feature type="transmembrane region" description="Helical" evidence="1">
    <location>
        <begin position="39"/>
        <end position="60"/>
    </location>
</feature>
<evidence type="ECO:0000313" key="3">
    <source>
        <dbReference type="Proteomes" id="UP000541352"/>
    </source>
</evidence>
<gene>
    <name evidence="2" type="ORF">FHS57_002160</name>
</gene>